<keyword evidence="1" id="KW-1133">Transmembrane helix</keyword>
<feature type="transmembrane region" description="Helical" evidence="1">
    <location>
        <begin position="149"/>
        <end position="171"/>
    </location>
</feature>
<feature type="transmembrane region" description="Helical" evidence="1">
    <location>
        <begin position="94"/>
        <end position="113"/>
    </location>
</feature>
<reference evidence="2" key="1">
    <citation type="journal article" date="1997" name="Nucleic Acids Res.">
        <title>tRNAscan-SE: a program for improved detection of transfer RNA genes in genomic sequence.</title>
        <authorList>
            <person name="Lowe T.M."/>
            <person name="Eddy S.R."/>
        </authorList>
    </citation>
    <scope>NUCLEOTIDE SEQUENCE [LARGE SCALE GENOMIC DNA]</scope>
</reference>
<gene>
    <name evidence="3" type="primary">LOC108621200</name>
</gene>
<feature type="transmembrane region" description="Helical" evidence="1">
    <location>
        <begin position="213"/>
        <end position="240"/>
    </location>
</feature>
<protein>
    <submittedName>
        <fullName evidence="3">Uncharacterized protein LOC108621200</fullName>
    </submittedName>
</protein>
<accession>A0ABM1Q375</accession>
<dbReference type="RefSeq" id="XP_017873911.1">
    <property type="nucleotide sequence ID" value="XM_018018422.1"/>
</dbReference>
<feature type="transmembrane region" description="Helical" evidence="1">
    <location>
        <begin position="119"/>
        <end position="137"/>
    </location>
</feature>
<evidence type="ECO:0000313" key="2">
    <source>
        <dbReference type="Proteomes" id="UP000694904"/>
    </source>
</evidence>
<feature type="transmembrane region" description="Helical" evidence="1">
    <location>
        <begin position="62"/>
        <end position="82"/>
    </location>
</feature>
<feature type="transmembrane region" description="Helical" evidence="1">
    <location>
        <begin position="33"/>
        <end position="50"/>
    </location>
</feature>
<dbReference type="Proteomes" id="UP000694904">
    <property type="component" value="Chromosome 2"/>
</dbReference>
<feature type="transmembrane region" description="Helical" evidence="1">
    <location>
        <begin position="183"/>
        <end position="201"/>
    </location>
</feature>
<proteinExistence type="predicted"/>
<sequence length="250" mass="28443">MDAVEILSIKSVKVKSDLSLRLTRRDKKRMEKIYLVALLFVAIGLSQMAIARTTRFDLRGTVPMPCLMWLVTGLVCIILMVYTELHDTFPINWTLGFVTVESMTLCVICYDWTSMSSWLASAVVLAVLVLNVILYGIASSCPLCCIPTYRAMLIATIVYTIVYILTVIVVFSVHKGYLVLADGWTFLYVTLMTFYSASLVHNRHLDVYRSEEYMLSATLISSMFLYMIHLVLSVLGYSFALHAKYTKERY</sequence>
<reference evidence="2" key="2">
    <citation type="journal article" date="2016" name="G3 (Bethesda)">
        <title>Genome Evolution in Three Species of Cactophilic Drosophila.</title>
        <authorList>
            <person name="Sanchez-Flores A."/>
            <person name="Penazola F."/>
            <person name="Carpinteyro-Ponce J."/>
            <person name="Nazario-Yepiz N."/>
            <person name="Abreu-Goodger C."/>
            <person name="Machado C.A."/>
            <person name="Markow T.A."/>
        </authorList>
    </citation>
    <scope>NUCLEOTIDE SEQUENCE [LARGE SCALE GENOMIC DNA]</scope>
</reference>
<reference evidence="3" key="3">
    <citation type="submission" date="2025-08" db="UniProtKB">
        <authorList>
            <consortium name="RefSeq"/>
        </authorList>
    </citation>
    <scope>IDENTIFICATION</scope>
    <source>
        <tissue evidence="3">Whole organism</tissue>
    </source>
</reference>
<evidence type="ECO:0000313" key="3">
    <source>
        <dbReference type="RefSeq" id="XP_017873911.1"/>
    </source>
</evidence>
<keyword evidence="2" id="KW-1185">Reference proteome</keyword>
<keyword evidence="1" id="KW-0472">Membrane</keyword>
<keyword evidence="1" id="KW-0812">Transmembrane</keyword>
<name>A0ABM1Q375_DROAR</name>
<evidence type="ECO:0000256" key="1">
    <source>
        <dbReference type="SAM" id="Phobius"/>
    </source>
</evidence>
<organism evidence="2 3">
    <name type="scientific">Drosophila arizonae</name>
    <name type="common">Fruit fly</name>
    <dbReference type="NCBI Taxonomy" id="7263"/>
    <lineage>
        <taxon>Eukaryota</taxon>
        <taxon>Metazoa</taxon>
        <taxon>Ecdysozoa</taxon>
        <taxon>Arthropoda</taxon>
        <taxon>Hexapoda</taxon>
        <taxon>Insecta</taxon>
        <taxon>Pterygota</taxon>
        <taxon>Neoptera</taxon>
        <taxon>Endopterygota</taxon>
        <taxon>Diptera</taxon>
        <taxon>Brachycera</taxon>
        <taxon>Muscomorpha</taxon>
        <taxon>Ephydroidea</taxon>
        <taxon>Drosophilidae</taxon>
        <taxon>Drosophila</taxon>
    </lineage>
</organism>
<dbReference type="GeneID" id="108621200"/>